<keyword evidence="2" id="KW-0472">Membrane</keyword>
<feature type="transmembrane region" description="Helical" evidence="2">
    <location>
        <begin position="308"/>
        <end position="330"/>
    </location>
</feature>
<keyword evidence="2" id="KW-1133">Transmembrane helix</keyword>
<evidence type="ECO:0008006" key="5">
    <source>
        <dbReference type="Google" id="ProtNLM"/>
    </source>
</evidence>
<feature type="region of interest" description="Disordered" evidence="1">
    <location>
        <begin position="216"/>
        <end position="280"/>
    </location>
</feature>
<protein>
    <recommendedName>
        <fullName evidence="5">Extracellular membrane protein CFEM domain-containing protein</fullName>
    </recommendedName>
</protein>
<reference evidence="3 4" key="1">
    <citation type="submission" date="2024-06" db="EMBL/GenBank/DDBJ databases">
        <title>Complete genome of Phlyctema vagabunda strain 19-DSS-EL-015.</title>
        <authorList>
            <person name="Fiorenzani C."/>
        </authorList>
    </citation>
    <scope>NUCLEOTIDE SEQUENCE [LARGE SCALE GENOMIC DNA]</scope>
    <source>
        <strain evidence="3 4">19-DSS-EL-015</strain>
    </source>
</reference>
<proteinExistence type="predicted"/>
<sequence length="371" mass="39551">MRLLLFALPLAQAMITRPAIDIIAERQAPQTVMNTHTPSLNDNSACLLLGTALYICETLTPSFTALAATLQAPCLCYSSTDWVPSIFDTAVERCAGFAESAVPFAFGDVDGLRGFCGGVGDVLARPNNIPASTTTMTTTETTSEPSDILSIETIQSTSSTTEIFTSTSLASITTVVVQPSTLSTTAGLSSTSDLSTAGTTLPLDFYSSLIRNPTSTSLVSSASPESSRVEPSLRSSLSSSTSSEAIISKSSPSTRKHTTLSTSEISTDEHQSASSYSKMMTTSSSRAMTIGSAEEASDRKFVWSEYDYLIVSFLIAMLLTFLTVLVAIFVKWLSPGLMVESLANIPRKDNMKTLLGDMDFEDTDIDTPNMI</sequence>
<evidence type="ECO:0000313" key="4">
    <source>
        <dbReference type="Proteomes" id="UP001629113"/>
    </source>
</evidence>
<name>A0ABR4PPK8_9HELO</name>
<dbReference type="Proteomes" id="UP001629113">
    <property type="component" value="Unassembled WGS sequence"/>
</dbReference>
<evidence type="ECO:0000256" key="1">
    <source>
        <dbReference type="SAM" id="MobiDB-lite"/>
    </source>
</evidence>
<evidence type="ECO:0000313" key="3">
    <source>
        <dbReference type="EMBL" id="KAL3425320.1"/>
    </source>
</evidence>
<organism evidence="3 4">
    <name type="scientific">Phlyctema vagabunda</name>
    <dbReference type="NCBI Taxonomy" id="108571"/>
    <lineage>
        <taxon>Eukaryota</taxon>
        <taxon>Fungi</taxon>
        <taxon>Dikarya</taxon>
        <taxon>Ascomycota</taxon>
        <taxon>Pezizomycotina</taxon>
        <taxon>Leotiomycetes</taxon>
        <taxon>Helotiales</taxon>
        <taxon>Dermateaceae</taxon>
        <taxon>Phlyctema</taxon>
    </lineage>
</organism>
<feature type="compositionally biased region" description="Low complexity" evidence="1">
    <location>
        <begin position="223"/>
        <end position="253"/>
    </location>
</feature>
<gene>
    <name evidence="3" type="ORF">PVAG01_02111</name>
</gene>
<evidence type="ECO:0000256" key="2">
    <source>
        <dbReference type="SAM" id="Phobius"/>
    </source>
</evidence>
<keyword evidence="2" id="KW-0812">Transmembrane</keyword>
<keyword evidence="4" id="KW-1185">Reference proteome</keyword>
<dbReference type="EMBL" id="JBFCZG010000002">
    <property type="protein sequence ID" value="KAL3425320.1"/>
    <property type="molecule type" value="Genomic_DNA"/>
</dbReference>
<comment type="caution">
    <text evidence="3">The sequence shown here is derived from an EMBL/GenBank/DDBJ whole genome shotgun (WGS) entry which is preliminary data.</text>
</comment>
<accession>A0ABR4PPK8</accession>